<sequence>MRLGGLSGGFFKISEWISRLAYVNFLWIVFTLAGIVFLGFMPATVSLFTVIRKWVLKQTDVPVFSTFWKTYRKEFVKSNILGVILVIFGYILYVDLTLIPTEGILYTILRYSVLVISFLFLIVLLYIFPIYAHYDWKISKYLKYAFILGASYPHFTFGMIFCLFLLYFLLTIVPGFIPFFSVSLLAYLVMWIANQVFVKAESLVVNKDAKLKNENRELVLIETSNNTKNN</sequence>
<dbReference type="RefSeq" id="WP_207981874.1">
    <property type="nucleotide sequence ID" value="NZ_JAGDEL010000029.1"/>
</dbReference>
<keyword evidence="1" id="KW-0472">Membrane</keyword>
<dbReference type="Pfam" id="PF04854">
    <property type="entry name" value="DUF624"/>
    <property type="match status" value="1"/>
</dbReference>
<dbReference type="InterPro" id="IPR006938">
    <property type="entry name" value="DUF624"/>
</dbReference>
<organism evidence="2 3">
    <name type="scientific">Metabacillus bambusae</name>
    <dbReference type="NCBI Taxonomy" id="2795218"/>
    <lineage>
        <taxon>Bacteria</taxon>
        <taxon>Bacillati</taxon>
        <taxon>Bacillota</taxon>
        <taxon>Bacilli</taxon>
        <taxon>Bacillales</taxon>
        <taxon>Bacillaceae</taxon>
        <taxon>Metabacillus</taxon>
    </lineage>
</organism>
<feature type="transmembrane region" description="Helical" evidence="1">
    <location>
        <begin position="20"/>
        <end position="48"/>
    </location>
</feature>
<reference evidence="2 3" key="1">
    <citation type="submission" date="2021-03" db="EMBL/GenBank/DDBJ databases">
        <title>Whole genome sequence of Metabacillus bambusae BG109.</title>
        <authorList>
            <person name="Jeong J.W."/>
        </authorList>
    </citation>
    <scope>NUCLEOTIDE SEQUENCE [LARGE SCALE GENOMIC DNA]</scope>
    <source>
        <strain evidence="2 3">BG109</strain>
    </source>
</reference>
<keyword evidence="3" id="KW-1185">Reference proteome</keyword>
<protein>
    <submittedName>
        <fullName evidence="2">YesL family protein</fullName>
    </submittedName>
</protein>
<feature type="transmembrane region" description="Helical" evidence="1">
    <location>
        <begin position="79"/>
        <end position="99"/>
    </location>
</feature>
<keyword evidence="1" id="KW-0812">Transmembrane</keyword>
<gene>
    <name evidence="2" type="ORF">I7822_25455</name>
</gene>
<evidence type="ECO:0000313" key="2">
    <source>
        <dbReference type="EMBL" id="MBO1514978.1"/>
    </source>
</evidence>
<proteinExistence type="predicted"/>
<feature type="transmembrane region" description="Helical" evidence="1">
    <location>
        <begin position="176"/>
        <end position="193"/>
    </location>
</feature>
<evidence type="ECO:0000256" key="1">
    <source>
        <dbReference type="SAM" id="Phobius"/>
    </source>
</evidence>
<dbReference type="EMBL" id="JAGDEL010000029">
    <property type="protein sequence ID" value="MBO1514978.1"/>
    <property type="molecule type" value="Genomic_DNA"/>
</dbReference>
<accession>A0ABS3N9W8</accession>
<feature type="transmembrane region" description="Helical" evidence="1">
    <location>
        <begin position="111"/>
        <end position="132"/>
    </location>
</feature>
<name>A0ABS3N9W8_9BACI</name>
<evidence type="ECO:0000313" key="3">
    <source>
        <dbReference type="Proteomes" id="UP000663981"/>
    </source>
</evidence>
<comment type="caution">
    <text evidence="2">The sequence shown here is derived from an EMBL/GenBank/DDBJ whole genome shotgun (WGS) entry which is preliminary data.</text>
</comment>
<keyword evidence="1" id="KW-1133">Transmembrane helix</keyword>
<feature type="transmembrane region" description="Helical" evidence="1">
    <location>
        <begin position="144"/>
        <end position="170"/>
    </location>
</feature>
<dbReference type="Proteomes" id="UP000663981">
    <property type="component" value="Unassembled WGS sequence"/>
</dbReference>